<keyword evidence="8" id="KW-1185">Reference proteome</keyword>
<dbReference type="AlphaFoldDB" id="A0A1Y5WWH9"/>
<dbReference type="Proteomes" id="UP000192674">
    <property type="component" value="Unassembled WGS sequence"/>
</dbReference>
<evidence type="ECO:0000313" key="8">
    <source>
        <dbReference type="Proteomes" id="UP000192674"/>
    </source>
</evidence>
<dbReference type="EMBL" id="FWXV01000001">
    <property type="protein sequence ID" value="SMC56510.1"/>
    <property type="molecule type" value="Genomic_DNA"/>
</dbReference>
<dbReference type="InterPro" id="IPR001123">
    <property type="entry name" value="LeuE-type"/>
</dbReference>
<reference evidence="7 8" key="1">
    <citation type="submission" date="2017-04" db="EMBL/GenBank/DDBJ databases">
        <authorList>
            <person name="Afonso C.L."/>
            <person name="Miller P.J."/>
            <person name="Scott M.A."/>
            <person name="Spackman E."/>
            <person name="Goraichik I."/>
            <person name="Dimitrov K.M."/>
            <person name="Suarez D.L."/>
            <person name="Swayne D.E."/>
        </authorList>
    </citation>
    <scope>NUCLEOTIDE SEQUENCE [LARGE SCALE GENOMIC DNA]</scope>
    <source>
        <strain evidence="7 8">DSM 43828</strain>
    </source>
</reference>
<feature type="transmembrane region" description="Helical" evidence="6">
    <location>
        <begin position="111"/>
        <end position="129"/>
    </location>
</feature>
<keyword evidence="4 6" id="KW-1133">Transmembrane helix</keyword>
<keyword evidence="2" id="KW-1003">Cell membrane</keyword>
<evidence type="ECO:0000256" key="1">
    <source>
        <dbReference type="ARBA" id="ARBA00004651"/>
    </source>
</evidence>
<dbReference type="GO" id="GO:0005886">
    <property type="term" value="C:plasma membrane"/>
    <property type="evidence" value="ECO:0007669"/>
    <property type="project" value="UniProtKB-SubCell"/>
</dbReference>
<evidence type="ECO:0000256" key="6">
    <source>
        <dbReference type="SAM" id="Phobius"/>
    </source>
</evidence>
<dbReference type="PANTHER" id="PTHR30086:SF20">
    <property type="entry name" value="ARGININE EXPORTER PROTEIN ARGO-RELATED"/>
    <property type="match status" value="1"/>
</dbReference>
<comment type="subcellular location">
    <subcellularLocation>
        <location evidence="1">Cell membrane</location>
        <topology evidence="1">Multi-pass membrane protein</topology>
    </subcellularLocation>
</comment>
<evidence type="ECO:0000256" key="3">
    <source>
        <dbReference type="ARBA" id="ARBA00022692"/>
    </source>
</evidence>
<dbReference type="Pfam" id="PF01810">
    <property type="entry name" value="LysE"/>
    <property type="match status" value="1"/>
</dbReference>
<dbReference type="GO" id="GO:0015171">
    <property type="term" value="F:amino acid transmembrane transporter activity"/>
    <property type="evidence" value="ECO:0007669"/>
    <property type="project" value="TreeGrafter"/>
</dbReference>
<keyword evidence="3 6" id="KW-0812">Transmembrane</keyword>
<proteinExistence type="predicted"/>
<accession>A0A1Y5WWH9</accession>
<evidence type="ECO:0000256" key="2">
    <source>
        <dbReference type="ARBA" id="ARBA00022475"/>
    </source>
</evidence>
<protein>
    <submittedName>
        <fullName evidence="7">Threonine/homoserine/homoserine lactone efflux protein</fullName>
    </submittedName>
</protein>
<keyword evidence="5 6" id="KW-0472">Membrane</keyword>
<evidence type="ECO:0000313" key="7">
    <source>
        <dbReference type="EMBL" id="SMC56510.1"/>
    </source>
</evidence>
<name>A0A1Y5WWH9_KIBAR</name>
<feature type="transmembrane region" description="Helical" evidence="6">
    <location>
        <begin position="6"/>
        <end position="26"/>
    </location>
</feature>
<dbReference type="RefSeq" id="WP_084424400.1">
    <property type="nucleotide sequence ID" value="NZ_FWXV01000001.1"/>
</dbReference>
<dbReference type="PANTHER" id="PTHR30086">
    <property type="entry name" value="ARGININE EXPORTER PROTEIN ARGO"/>
    <property type="match status" value="1"/>
</dbReference>
<feature type="transmembrane region" description="Helical" evidence="6">
    <location>
        <begin position="38"/>
        <end position="63"/>
    </location>
</feature>
<evidence type="ECO:0000256" key="4">
    <source>
        <dbReference type="ARBA" id="ARBA00022989"/>
    </source>
</evidence>
<feature type="transmembrane region" description="Helical" evidence="6">
    <location>
        <begin position="141"/>
        <end position="166"/>
    </location>
</feature>
<evidence type="ECO:0000256" key="5">
    <source>
        <dbReference type="ARBA" id="ARBA00023136"/>
    </source>
</evidence>
<dbReference type="OrthoDB" id="9814990at2"/>
<sequence>MDFGAVAAFLMIDLLLVLTPGADWAFTIAAGIRDRSVVPAVTGLVLGYAGHVVLVTAGLAALVAANPELLKVLTAVGAAYLIWTGGSVLLKPARPTIDPVLPSARRVALRGVGISGLNPKGVLLMVALLPQFVRADAAWPIAVQTATLGVVHMTLCAVIYLMVGLLARTVLGARPRAAMVVSRISGVAMVLIGASLLVA</sequence>
<organism evidence="7 8">
    <name type="scientific">Kibdelosporangium aridum</name>
    <dbReference type="NCBI Taxonomy" id="2030"/>
    <lineage>
        <taxon>Bacteria</taxon>
        <taxon>Bacillati</taxon>
        <taxon>Actinomycetota</taxon>
        <taxon>Actinomycetes</taxon>
        <taxon>Pseudonocardiales</taxon>
        <taxon>Pseudonocardiaceae</taxon>
        <taxon>Kibdelosporangium</taxon>
    </lineage>
</organism>
<feature type="transmembrane region" description="Helical" evidence="6">
    <location>
        <begin position="69"/>
        <end position="90"/>
    </location>
</feature>
<gene>
    <name evidence="7" type="ORF">SAMN05661093_00531</name>
</gene>
<feature type="transmembrane region" description="Helical" evidence="6">
    <location>
        <begin position="178"/>
        <end position="198"/>
    </location>
</feature>